<evidence type="ECO:0000256" key="1">
    <source>
        <dbReference type="SAM" id="Phobius"/>
    </source>
</evidence>
<dbReference type="Gene3D" id="2.70.70.10">
    <property type="entry name" value="Glucose Permease (Domain IIA)"/>
    <property type="match status" value="1"/>
</dbReference>
<dbReference type="Pfam" id="PF01551">
    <property type="entry name" value="Peptidase_M23"/>
    <property type="match status" value="1"/>
</dbReference>
<dbReference type="SUPFAM" id="SSF51261">
    <property type="entry name" value="Duplicated hybrid motif"/>
    <property type="match status" value="1"/>
</dbReference>
<evidence type="ECO:0000313" key="4">
    <source>
        <dbReference type="Proteomes" id="UP000594688"/>
    </source>
</evidence>
<name>A0A7T0BV80_9BACT</name>
<dbReference type="PANTHER" id="PTHR21666">
    <property type="entry name" value="PEPTIDASE-RELATED"/>
    <property type="match status" value="1"/>
</dbReference>
<accession>A0A7T0BV80</accession>
<evidence type="ECO:0000259" key="2">
    <source>
        <dbReference type="Pfam" id="PF01551"/>
    </source>
</evidence>
<organism evidence="3 4">
    <name type="scientific">Candidatus Nitronauta litoralis</name>
    <dbReference type="NCBI Taxonomy" id="2705533"/>
    <lineage>
        <taxon>Bacteria</taxon>
        <taxon>Pseudomonadati</taxon>
        <taxon>Nitrospinota/Tectimicrobiota group</taxon>
        <taxon>Nitrospinota</taxon>
        <taxon>Nitrospinia</taxon>
        <taxon>Nitrospinales</taxon>
        <taxon>Nitrospinaceae</taxon>
        <taxon>Candidatus Nitronauta</taxon>
    </lineage>
</organism>
<dbReference type="InterPro" id="IPR011055">
    <property type="entry name" value="Dup_hybrid_motif"/>
</dbReference>
<protein>
    <submittedName>
        <fullName evidence="3">M23 family metallopeptidase</fullName>
    </submittedName>
</protein>
<dbReference type="KEGG" id="nli:G3M70_06430"/>
<sequence length="287" mass="32127">MGIKRVLFFCIVVGLIMLLTPLLSHAILYKWEDHRGRWHIVDSIEKVPEKFRNRAVPTNQNDPLNGEPEFWKSRLLSWPIDCTPGINCRIGFPDIDNDGRTPYGERPMYRGHEGTDIIVNFDQMDDGVDVYAAADGVVKFVFDDPNRFDRCVSPRTHPDCSVPNGTDVSTGYGPYCQTGGEQFGSCYWVFGGGNVVIILHPQMQDVFGTRYDHLKSGSITVRPGQRIKAGQKIGEVGSAGRSTGPHLHFEVWGPGGYYLHGPVVDPWDGSGLPGRKKSLWAHYPPWE</sequence>
<feature type="transmembrane region" description="Helical" evidence="1">
    <location>
        <begin position="6"/>
        <end position="29"/>
    </location>
</feature>
<reference evidence="3 4" key="1">
    <citation type="submission" date="2020-02" db="EMBL/GenBank/DDBJ databases">
        <title>Genomic and physiological characterization of two novel Nitrospinaceae genera.</title>
        <authorList>
            <person name="Mueller A.J."/>
            <person name="Jung M.-Y."/>
            <person name="Strachan C.R."/>
            <person name="Herbold C.W."/>
            <person name="Kirkegaard R.H."/>
            <person name="Daims H."/>
        </authorList>
    </citation>
    <scope>NUCLEOTIDE SEQUENCE [LARGE SCALE GENOMIC DNA]</scope>
    <source>
        <strain evidence="3">EB</strain>
    </source>
</reference>
<dbReference type="AlphaFoldDB" id="A0A7T0BV80"/>
<dbReference type="InterPro" id="IPR016047">
    <property type="entry name" value="M23ase_b-sheet_dom"/>
</dbReference>
<keyword evidence="1" id="KW-1133">Transmembrane helix</keyword>
<keyword evidence="1" id="KW-0472">Membrane</keyword>
<proteinExistence type="predicted"/>
<dbReference type="EMBL" id="CP048685">
    <property type="protein sequence ID" value="QPJ61543.1"/>
    <property type="molecule type" value="Genomic_DNA"/>
</dbReference>
<dbReference type="GO" id="GO:0004222">
    <property type="term" value="F:metalloendopeptidase activity"/>
    <property type="evidence" value="ECO:0007669"/>
    <property type="project" value="TreeGrafter"/>
</dbReference>
<dbReference type="Proteomes" id="UP000594688">
    <property type="component" value="Chromosome"/>
</dbReference>
<dbReference type="CDD" id="cd12797">
    <property type="entry name" value="M23_peptidase"/>
    <property type="match status" value="1"/>
</dbReference>
<dbReference type="PANTHER" id="PTHR21666:SF270">
    <property type="entry name" value="MUREIN HYDROLASE ACTIVATOR ENVC"/>
    <property type="match status" value="1"/>
</dbReference>
<dbReference type="InterPro" id="IPR050570">
    <property type="entry name" value="Cell_wall_metabolism_enzyme"/>
</dbReference>
<keyword evidence="1" id="KW-0812">Transmembrane</keyword>
<gene>
    <name evidence="3" type="ORF">G3M70_06430</name>
</gene>
<evidence type="ECO:0000313" key="3">
    <source>
        <dbReference type="EMBL" id="QPJ61543.1"/>
    </source>
</evidence>
<feature type="domain" description="M23ase beta-sheet core" evidence="2">
    <location>
        <begin position="191"/>
        <end position="253"/>
    </location>
</feature>